<sequence length="89" mass="10430">MNKLDKLSDLIESMETQMEITFNCDNVPYFLEPDYIDDLNIKGWILNDNKSFSRQKIASTNPKEVLQLALLENGQSILSQWKKLDMKIY</sequence>
<dbReference type="Proteomes" id="UP000051048">
    <property type="component" value="Unassembled WGS sequence"/>
</dbReference>
<gene>
    <name evidence="1" type="ORF">FC36_GL001393</name>
</gene>
<evidence type="ECO:0000313" key="2">
    <source>
        <dbReference type="Proteomes" id="UP000051048"/>
    </source>
</evidence>
<proteinExistence type="predicted"/>
<name>A0A0R1TKN0_9LACO</name>
<accession>A0A0R1TKN0</accession>
<dbReference type="AlphaFoldDB" id="A0A0R1TKN0"/>
<reference evidence="1 2" key="1">
    <citation type="journal article" date="2015" name="Genome Announc.">
        <title>Expanding the biotechnology potential of lactobacilli through comparative genomics of 213 strains and associated genera.</title>
        <authorList>
            <person name="Sun Z."/>
            <person name="Harris H.M."/>
            <person name="McCann A."/>
            <person name="Guo C."/>
            <person name="Argimon S."/>
            <person name="Zhang W."/>
            <person name="Yang X."/>
            <person name="Jeffery I.B."/>
            <person name="Cooney J.C."/>
            <person name="Kagawa T.F."/>
            <person name="Liu W."/>
            <person name="Song Y."/>
            <person name="Salvetti E."/>
            <person name="Wrobel A."/>
            <person name="Rasinkangas P."/>
            <person name="Parkhill J."/>
            <person name="Rea M.C."/>
            <person name="O'Sullivan O."/>
            <person name="Ritari J."/>
            <person name="Douillard F.P."/>
            <person name="Paul Ross R."/>
            <person name="Yang R."/>
            <person name="Briner A.E."/>
            <person name="Felis G.E."/>
            <person name="de Vos W.M."/>
            <person name="Barrangou R."/>
            <person name="Klaenhammer T.R."/>
            <person name="Caufield P.W."/>
            <person name="Cui Y."/>
            <person name="Zhang H."/>
            <person name="O'Toole P.W."/>
        </authorList>
    </citation>
    <scope>NUCLEOTIDE SEQUENCE [LARGE SCALE GENOMIC DNA]</scope>
    <source>
        <strain evidence="1 2">DSM 15833</strain>
    </source>
</reference>
<evidence type="ECO:0000313" key="1">
    <source>
        <dbReference type="EMBL" id="KRL81798.1"/>
    </source>
</evidence>
<comment type="caution">
    <text evidence="1">The sequence shown here is derived from an EMBL/GenBank/DDBJ whole genome shotgun (WGS) entry which is preliminary data.</text>
</comment>
<protein>
    <submittedName>
        <fullName evidence="1">Uncharacterized protein</fullName>
    </submittedName>
</protein>
<dbReference type="PATRIC" id="fig|1423740.3.peg.1502"/>
<organism evidence="1 2">
    <name type="scientific">Ligilactobacillus equi DSM 15833 = JCM 10991</name>
    <dbReference type="NCBI Taxonomy" id="1423740"/>
    <lineage>
        <taxon>Bacteria</taxon>
        <taxon>Bacillati</taxon>
        <taxon>Bacillota</taxon>
        <taxon>Bacilli</taxon>
        <taxon>Lactobacillales</taxon>
        <taxon>Lactobacillaceae</taxon>
        <taxon>Ligilactobacillus</taxon>
    </lineage>
</organism>
<dbReference type="OrthoDB" id="9865620at2"/>
<dbReference type="EMBL" id="AZFH01000031">
    <property type="protein sequence ID" value="KRL81798.1"/>
    <property type="molecule type" value="Genomic_DNA"/>
</dbReference>
<dbReference type="RefSeq" id="WP_025021016.1">
    <property type="nucleotide sequence ID" value="NZ_AZFH01000031.1"/>
</dbReference>
<dbReference type="STRING" id="1423740.FC36_GL001393"/>